<gene>
    <name evidence="1" type="ORF">O3P69_000869</name>
</gene>
<organism evidence="1 2">
    <name type="scientific">Scylla paramamosain</name>
    <name type="common">Mud crab</name>
    <dbReference type="NCBI Taxonomy" id="85552"/>
    <lineage>
        <taxon>Eukaryota</taxon>
        <taxon>Metazoa</taxon>
        <taxon>Ecdysozoa</taxon>
        <taxon>Arthropoda</taxon>
        <taxon>Crustacea</taxon>
        <taxon>Multicrustacea</taxon>
        <taxon>Malacostraca</taxon>
        <taxon>Eumalacostraca</taxon>
        <taxon>Eucarida</taxon>
        <taxon>Decapoda</taxon>
        <taxon>Pleocyemata</taxon>
        <taxon>Brachyura</taxon>
        <taxon>Eubrachyura</taxon>
        <taxon>Portunoidea</taxon>
        <taxon>Portunidae</taxon>
        <taxon>Portuninae</taxon>
        <taxon>Scylla</taxon>
    </lineage>
</organism>
<accession>A0AAW0UTM7</accession>
<comment type="caution">
    <text evidence="1">The sequence shown here is derived from an EMBL/GenBank/DDBJ whole genome shotgun (WGS) entry which is preliminary data.</text>
</comment>
<protein>
    <submittedName>
        <fullName evidence="1">Uncharacterized protein</fullName>
    </submittedName>
</protein>
<evidence type="ECO:0000313" key="1">
    <source>
        <dbReference type="EMBL" id="KAK8402866.1"/>
    </source>
</evidence>
<dbReference type="Proteomes" id="UP001487740">
    <property type="component" value="Unassembled WGS sequence"/>
</dbReference>
<evidence type="ECO:0000313" key="2">
    <source>
        <dbReference type="Proteomes" id="UP001487740"/>
    </source>
</evidence>
<dbReference type="AlphaFoldDB" id="A0AAW0UTM7"/>
<sequence>MSIFGPGDSPNALPLFIQLPKIASVLGKERELVQPWLPYSKNSFWRQGIQALQYFNKMHQEVTSVCLDGVYDPGIQPAAPHFKVELDTHVYSLQRQVVPFIAHLGVAFPDVHPDANPIPCVDIAKVVGLVMNSNLTWQDHVDHIVKKASKLFFMLFKARSFGATQQQLVQLYCQRIRPVLEYACPVWHPGLTTAQRTTLERVQKRVCRVILGGSYNSYTATLTTFGQPSLEDRRGQLTLSFGEKMKENDHLQLLPQRAPSRYQTRHSARLPPVRCRTERYRNSTIPCVTRLANK</sequence>
<name>A0AAW0UTM7_SCYPA</name>
<proteinExistence type="predicted"/>
<reference evidence="1 2" key="1">
    <citation type="submission" date="2023-03" db="EMBL/GenBank/DDBJ databases">
        <title>High-quality genome of Scylla paramamosain provides insights in environmental adaptation.</title>
        <authorList>
            <person name="Zhang L."/>
        </authorList>
    </citation>
    <scope>NUCLEOTIDE SEQUENCE [LARGE SCALE GENOMIC DNA]</scope>
    <source>
        <strain evidence="1">LZ_2023a</strain>
        <tissue evidence="1">Muscle</tissue>
    </source>
</reference>
<keyword evidence="2" id="KW-1185">Reference proteome</keyword>
<dbReference type="EMBL" id="JARAKH010000007">
    <property type="protein sequence ID" value="KAK8402866.1"/>
    <property type="molecule type" value="Genomic_DNA"/>
</dbReference>